<sequence length="73" mass="8073">MPYIRSAIDVLASANLPIWITELDVSSRPNQSGGSQELKLQSIGALQSRKLKAWTVEFPKSICTFPNHHQVPA</sequence>
<comment type="caution">
    <text evidence="1">The sequence shown here is derived from an EMBL/GenBank/DDBJ whole genome shotgun (WGS) entry which is preliminary data.</text>
</comment>
<dbReference type="SUPFAM" id="SSF51445">
    <property type="entry name" value="(Trans)glycosidases"/>
    <property type="match status" value="1"/>
</dbReference>
<protein>
    <submittedName>
        <fullName evidence="1">Uncharacterized protein</fullName>
    </submittedName>
</protein>
<reference evidence="1" key="1">
    <citation type="submission" date="2023-12" db="EMBL/GenBank/DDBJ databases">
        <title>Genome assembly of Anisodus tanguticus.</title>
        <authorList>
            <person name="Wang Y.-J."/>
        </authorList>
    </citation>
    <scope>NUCLEOTIDE SEQUENCE</scope>
    <source>
        <strain evidence="1">KB-2021</strain>
        <tissue evidence="1">Leaf</tissue>
    </source>
</reference>
<accession>A0AAE1SSJ9</accession>
<dbReference type="AlphaFoldDB" id="A0AAE1SSJ9"/>
<name>A0AAE1SSJ9_9SOLA</name>
<proteinExistence type="predicted"/>
<dbReference type="EMBL" id="JAVYJV010000003">
    <property type="protein sequence ID" value="KAK4375079.1"/>
    <property type="molecule type" value="Genomic_DNA"/>
</dbReference>
<evidence type="ECO:0000313" key="2">
    <source>
        <dbReference type="Proteomes" id="UP001291623"/>
    </source>
</evidence>
<keyword evidence="2" id="KW-1185">Reference proteome</keyword>
<organism evidence="1 2">
    <name type="scientific">Anisodus tanguticus</name>
    <dbReference type="NCBI Taxonomy" id="243964"/>
    <lineage>
        <taxon>Eukaryota</taxon>
        <taxon>Viridiplantae</taxon>
        <taxon>Streptophyta</taxon>
        <taxon>Embryophyta</taxon>
        <taxon>Tracheophyta</taxon>
        <taxon>Spermatophyta</taxon>
        <taxon>Magnoliopsida</taxon>
        <taxon>eudicotyledons</taxon>
        <taxon>Gunneridae</taxon>
        <taxon>Pentapetalae</taxon>
        <taxon>asterids</taxon>
        <taxon>lamiids</taxon>
        <taxon>Solanales</taxon>
        <taxon>Solanaceae</taxon>
        <taxon>Solanoideae</taxon>
        <taxon>Hyoscyameae</taxon>
        <taxon>Anisodus</taxon>
    </lineage>
</organism>
<evidence type="ECO:0000313" key="1">
    <source>
        <dbReference type="EMBL" id="KAK4375079.1"/>
    </source>
</evidence>
<dbReference type="InterPro" id="IPR017853">
    <property type="entry name" value="GH"/>
</dbReference>
<dbReference type="Proteomes" id="UP001291623">
    <property type="component" value="Unassembled WGS sequence"/>
</dbReference>
<gene>
    <name evidence="1" type="ORF">RND71_005756</name>
</gene>
<dbReference type="Gene3D" id="3.20.20.80">
    <property type="entry name" value="Glycosidases"/>
    <property type="match status" value="1"/>
</dbReference>